<dbReference type="EMBL" id="UINC01136442">
    <property type="protein sequence ID" value="SVD21216.1"/>
    <property type="molecule type" value="Genomic_DNA"/>
</dbReference>
<name>A0A382TGM9_9ZZZZ</name>
<dbReference type="AlphaFoldDB" id="A0A382TGM9"/>
<evidence type="ECO:0000313" key="1">
    <source>
        <dbReference type="EMBL" id="SVD21216.1"/>
    </source>
</evidence>
<accession>A0A382TGM9</accession>
<gene>
    <name evidence="1" type="ORF">METZ01_LOCUS374070</name>
</gene>
<sequence length="49" mass="6235">MTPFWMIRDRIINFILVTQYRYSVYKVKQVFKKKTEFASARRMEDWYYS</sequence>
<protein>
    <submittedName>
        <fullName evidence="1">Uncharacterized protein</fullName>
    </submittedName>
</protein>
<proteinExistence type="predicted"/>
<organism evidence="1">
    <name type="scientific">marine metagenome</name>
    <dbReference type="NCBI Taxonomy" id="408172"/>
    <lineage>
        <taxon>unclassified sequences</taxon>
        <taxon>metagenomes</taxon>
        <taxon>ecological metagenomes</taxon>
    </lineage>
</organism>
<reference evidence="1" key="1">
    <citation type="submission" date="2018-05" db="EMBL/GenBank/DDBJ databases">
        <authorList>
            <person name="Lanie J.A."/>
            <person name="Ng W.-L."/>
            <person name="Kazmierczak K.M."/>
            <person name="Andrzejewski T.M."/>
            <person name="Davidsen T.M."/>
            <person name="Wayne K.J."/>
            <person name="Tettelin H."/>
            <person name="Glass J.I."/>
            <person name="Rusch D."/>
            <person name="Podicherti R."/>
            <person name="Tsui H.-C.T."/>
            <person name="Winkler M.E."/>
        </authorList>
    </citation>
    <scope>NUCLEOTIDE SEQUENCE</scope>
</reference>